<evidence type="ECO:0000256" key="1">
    <source>
        <dbReference type="ARBA" id="ARBA00001933"/>
    </source>
</evidence>
<dbReference type="PANTHER" id="PTHR43713">
    <property type="entry name" value="GLUTAMATE-1-SEMIALDEHYDE 2,1-AMINOMUTASE"/>
    <property type="match status" value="1"/>
</dbReference>
<dbReference type="PANTHER" id="PTHR43713:SF3">
    <property type="entry name" value="GLUTAMATE-1-SEMIALDEHYDE 2,1-AMINOMUTASE 1, CHLOROPLASTIC-RELATED"/>
    <property type="match status" value="1"/>
</dbReference>
<evidence type="ECO:0000313" key="4">
    <source>
        <dbReference type="EMBL" id="AWO00337.1"/>
    </source>
</evidence>
<accession>A0ABN5LLW8</accession>
<reference evidence="4 5" key="1">
    <citation type="submission" date="2018-05" db="EMBL/GenBank/DDBJ databases">
        <title>Chitinophaga sp. nov., isolated from rhizosphere soil of Alhagi.</title>
        <authorList>
            <person name="Liu Y."/>
        </authorList>
    </citation>
    <scope>NUCLEOTIDE SEQUENCE [LARGE SCALE GENOMIC DNA]</scope>
    <source>
        <strain evidence="4 5">T22</strain>
    </source>
</reference>
<dbReference type="SUPFAM" id="SSF51556">
    <property type="entry name" value="Metallo-dependent hydrolases"/>
    <property type="match status" value="1"/>
</dbReference>
<dbReference type="Gene3D" id="3.20.20.140">
    <property type="entry name" value="Metal-dependent hydrolases"/>
    <property type="match status" value="1"/>
</dbReference>
<name>A0ABN5LLW8_9BACT</name>
<dbReference type="SUPFAM" id="SSF53383">
    <property type="entry name" value="PLP-dependent transferases"/>
    <property type="match status" value="1"/>
</dbReference>
<dbReference type="InterPro" id="IPR005814">
    <property type="entry name" value="Aminotrans_3"/>
</dbReference>
<keyword evidence="4" id="KW-0032">Aminotransferase</keyword>
<dbReference type="Gene3D" id="3.40.640.10">
    <property type="entry name" value="Type I PLP-dependent aspartate aminotransferase-like (Major domain)"/>
    <property type="match status" value="1"/>
</dbReference>
<dbReference type="InterPro" id="IPR015422">
    <property type="entry name" value="PyrdxlP-dep_Trfase_small"/>
</dbReference>
<dbReference type="Gene3D" id="3.90.1150.10">
    <property type="entry name" value="Aspartate Aminotransferase, domain 1"/>
    <property type="match status" value="1"/>
</dbReference>
<evidence type="ECO:0000259" key="3">
    <source>
        <dbReference type="Pfam" id="PF04909"/>
    </source>
</evidence>
<gene>
    <name evidence="4" type="ORF">DLD77_00750</name>
</gene>
<comment type="cofactor">
    <cofactor evidence="1">
        <name>pyridoxal 5'-phosphate</name>
        <dbReference type="ChEBI" id="CHEBI:597326"/>
    </cofactor>
</comment>
<sequence length="783" mass="86977">MSILQHISETDRLLIQQELLDFLPDEIYDIHAHPFHPAHYGNEAYPWLGTRDVLDCAAHQRYLKRYMGDRLIHGLYFAGPHLTAARDDLNNWVYEEVSQNGTPKSLALKLIAPEDDREQARRELQEGKFIGFKVYHIYAGRPDTMQASVTEYVPEWMWEILHEFSGILLLHIVRDGAMDDKDNQQELRRLCLQYPNAKVILAHVARSFNYRNGRAGLSFLQDLDNVWIDTSAVTESESFKAALQALGPRRILWGSDFPVSEMRGRCVTTGNYFFWLHPEVLDPALKAPTTSEMTLIGIESLLCLKEACLDMGLTRADIEDIFLNNSLRLLNVHLLKKAAGDVAPTAYAAGPRRWRETKTQIPGGTGLLSKRAEMYDVDTWPAFFERANGAYVWDLDGRRYIDFAGGVGAVLLGYADPHVVAAVRRRIEMGSYCTLVNPQEKELADRLLQLHPWAGKVQFARGGGEAMTVAVRLARAATGKSGVIFCGYHGWHDWYLAANLGEAAALDGHLLPGLEPKGVPRELKGTAATFRYNDLQSLDKALQQMEGKLAAIVMEPVRSQWPADGFLQAVQERCRKAGAVFIIDEITSGLRFGFPGALSRLGVEPDVVVYAKAMSNGFPFGAVVGKDWVLQEAVSSFVSSSYWTDGVGTAAALAVLDKMEREGVAEAVWSKGETLVCRLQEIAARYPRCRVKVSGMPAAPVLAFDLGKEATNAKRLYVRKMQQRGILVSSIFYVMAAHTAAHFEQLYTHFDATLAEIQALIDQGALQAEVGAGEALSGFARLT</sequence>
<keyword evidence="5" id="KW-1185">Reference proteome</keyword>
<dbReference type="InterPro" id="IPR032466">
    <property type="entry name" value="Metal_Hydrolase"/>
</dbReference>
<keyword evidence="4" id="KW-0808">Transferase</keyword>
<organism evidence="4 5">
    <name type="scientific">Chitinophaga alhagiae</name>
    <dbReference type="NCBI Taxonomy" id="2203219"/>
    <lineage>
        <taxon>Bacteria</taxon>
        <taxon>Pseudomonadati</taxon>
        <taxon>Bacteroidota</taxon>
        <taxon>Chitinophagia</taxon>
        <taxon>Chitinophagales</taxon>
        <taxon>Chitinophagaceae</taxon>
        <taxon>Chitinophaga</taxon>
    </lineage>
</organism>
<protein>
    <submittedName>
        <fullName evidence="4">Class III aminotransferase</fullName>
    </submittedName>
</protein>
<dbReference type="Proteomes" id="UP000246099">
    <property type="component" value="Chromosome"/>
</dbReference>
<dbReference type="Pfam" id="PF00202">
    <property type="entry name" value="Aminotran_3"/>
    <property type="match status" value="1"/>
</dbReference>
<feature type="domain" description="Amidohydrolase-related" evidence="3">
    <location>
        <begin position="28"/>
        <end position="330"/>
    </location>
</feature>
<dbReference type="InterPro" id="IPR049704">
    <property type="entry name" value="Aminotrans_3_PPA_site"/>
</dbReference>
<dbReference type="InterPro" id="IPR015424">
    <property type="entry name" value="PyrdxlP-dep_Trfase"/>
</dbReference>
<dbReference type="EMBL" id="CP029600">
    <property type="protein sequence ID" value="AWO00337.1"/>
    <property type="molecule type" value="Genomic_DNA"/>
</dbReference>
<evidence type="ECO:0000256" key="2">
    <source>
        <dbReference type="ARBA" id="ARBA00022898"/>
    </source>
</evidence>
<proteinExistence type="predicted"/>
<dbReference type="RefSeq" id="WP_119075656.1">
    <property type="nucleotide sequence ID" value="NZ_CP029600.1"/>
</dbReference>
<dbReference type="InterPro" id="IPR015421">
    <property type="entry name" value="PyrdxlP-dep_Trfase_major"/>
</dbReference>
<dbReference type="GO" id="GO:0008483">
    <property type="term" value="F:transaminase activity"/>
    <property type="evidence" value="ECO:0007669"/>
    <property type="project" value="UniProtKB-KW"/>
</dbReference>
<dbReference type="PROSITE" id="PS00600">
    <property type="entry name" value="AA_TRANSFER_CLASS_3"/>
    <property type="match status" value="1"/>
</dbReference>
<dbReference type="InterPro" id="IPR006680">
    <property type="entry name" value="Amidohydro-rel"/>
</dbReference>
<evidence type="ECO:0000313" key="5">
    <source>
        <dbReference type="Proteomes" id="UP000246099"/>
    </source>
</evidence>
<dbReference type="Pfam" id="PF04909">
    <property type="entry name" value="Amidohydro_2"/>
    <property type="match status" value="1"/>
</dbReference>
<keyword evidence="2" id="KW-0663">Pyridoxal phosphate</keyword>